<reference evidence="2" key="1">
    <citation type="submission" date="2022-11" db="UniProtKB">
        <authorList>
            <consortium name="WormBaseParasite"/>
        </authorList>
    </citation>
    <scope>IDENTIFICATION</scope>
</reference>
<dbReference type="Proteomes" id="UP000887579">
    <property type="component" value="Unplaced"/>
</dbReference>
<sequence length="194" mass="21749">MNSSMIFSEDEENQSCTNACTEPCCQPSTLSTVIAEEDIGENIFHFSPDDEICSLLEKHDAYLLALKKSDKRINPVDPVEIVSNPCLCGNRCDSLLSIIKRFVELINANVCQPIHPNSGKHFEHQSTVDKLVRLAIFIDENFDSDPTQNGFMATSKWNKASAAGEALNIAPEKRRNYNFKKLFQKLTAKTTFNS</sequence>
<accession>A0AC34G0P8</accession>
<evidence type="ECO:0000313" key="1">
    <source>
        <dbReference type="Proteomes" id="UP000887579"/>
    </source>
</evidence>
<organism evidence="1 2">
    <name type="scientific">Panagrolaimus sp. ES5</name>
    <dbReference type="NCBI Taxonomy" id="591445"/>
    <lineage>
        <taxon>Eukaryota</taxon>
        <taxon>Metazoa</taxon>
        <taxon>Ecdysozoa</taxon>
        <taxon>Nematoda</taxon>
        <taxon>Chromadorea</taxon>
        <taxon>Rhabditida</taxon>
        <taxon>Tylenchina</taxon>
        <taxon>Panagrolaimomorpha</taxon>
        <taxon>Panagrolaimoidea</taxon>
        <taxon>Panagrolaimidae</taxon>
        <taxon>Panagrolaimus</taxon>
    </lineage>
</organism>
<proteinExistence type="predicted"/>
<name>A0AC34G0P8_9BILA</name>
<protein>
    <submittedName>
        <fullName evidence="2">Uncharacterized protein</fullName>
    </submittedName>
</protein>
<dbReference type="WBParaSite" id="ES5_v2.g23137.t1">
    <property type="protein sequence ID" value="ES5_v2.g23137.t1"/>
    <property type="gene ID" value="ES5_v2.g23137"/>
</dbReference>
<evidence type="ECO:0000313" key="2">
    <source>
        <dbReference type="WBParaSite" id="ES5_v2.g23137.t1"/>
    </source>
</evidence>